<feature type="compositionally biased region" description="Low complexity" evidence="1">
    <location>
        <begin position="21"/>
        <end position="34"/>
    </location>
</feature>
<evidence type="ECO:0000313" key="3">
    <source>
        <dbReference type="Proteomes" id="UP000789508"/>
    </source>
</evidence>
<feature type="region of interest" description="Disordered" evidence="1">
    <location>
        <begin position="1"/>
        <end position="43"/>
    </location>
</feature>
<feature type="compositionally biased region" description="Basic and acidic residues" evidence="1">
    <location>
        <begin position="1"/>
        <end position="16"/>
    </location>
</feature>
<sequence>EEEPERREAIIYEKNSKTKKTATPITPVTTAPMAKSNPEEREA</sequence>
<name>A0A9N9J178_9GLOM</name>
<gene>
    <name evidence="2" type="ORF">ALEPTO_LOCUS13649</name>
</gene>
<protein>
    <submittedName>
        <fullName evidence="2">6054_t:CDS:1</fullName>
    </submittedName>
</protein>
<proteinExistence type="predicted"/>
<reference evidence="2" key="1">
    <citation type="submission" date="2021-06" db="EMBL/GenBank/DDBJ databases">
        <authorList>
            <person name="Kallberg Y."/>
            <person name="Tangrot J."/>
            <person name="Rosling A."/>
        </authorList>
    </citation>
    <scope>NUCLEOTIDE SEQUENCE</scope>
    <source>
        <strain evidence="2">FL130A</strain>
    </source>
</reference>
<evidence type="ECO:0000256" key="1">
    <source>
        <dbReference type="SAM" id="MobiDB-lite"/>
    </source>
</evidence>
<evidence type="ECO:0000313" key="2">
    <source>
        <dbReference type="EMBL" id="CAG8760214.1"/>
    </source>
</evidence>
<dbReference type="EMBL" id="CAJVPS010045889">
    <property type="protein sequence ID" value="CAG8760214.1"/>
    <property type="molecule type" value="Genomic_DNA"/>
</dbReference>
<organism evidence="2 3">
    <name type="scientific">Ambispora leptoticha</name>
    <dbReference type="NCBI Taxonomy" id="144679"/>
    <lineage>
        <taxon>Eukaryota</taxon>
        <taxon>Fungi</taxon>
        <taxon>Fungi incertae sedis</taxon>
        <taxon>Mucoromycota</taxon>
        <taxon>Glomeromycotina</taxon>
        <taxon>Glomeromycetes</taxon>
        <taxon>Archaeosporales</taxon>
        <taxon>Ambisporaceae</taxon>
        <taxon>Ambispora</taxon>
    </lineage>
</organism>
<dbReference type="Proteomes" id="UP000789508">
    <property type="component" value="Unassembled WGS sequence"/>
</dbReference>
<dbReference type="AlphaFoldDB" id="A0A9N9J178"/>
<comment type="caution">
    <text evidence="2">The sequence shown here is derived from an EMBL/GenBank/DDBJ whole genome shotgun (WGS) entry which is preliminary data.</text>
</comment>
<feature type="non-terminal residue" evidence="2">
    <location>
        <position position="43"/>
    </location>
</feature>
<keyword evidence="3" id="KW-1185">Reference proteome</keyword>
<accession>A0A9N9J178</accession>
<feature type="non-terminal residue" evidence="2">
    <location>
        <position position="1"/>
    </location>
</feature>